<dbReference type="InterPro" id="IPR000608">
    <property type="entry name" value="UBC"/>
</dbReference>
<name>A0ABR4LGJ1_9EURO</name>
<evidence type="ECO:0000256" key="1">
    <source>
        <dbReference type="ARBA" id="ARBA00022679"/>
    </source>
</evidence>
<dbReference type="CDD" id="cd23837">
    <property type="entry name" value="UBCc_UBE2O"/>
    <property type="match status" value="1"/>
</dbReference>
<dbReference type="Gene3D" id="3.10.110.10">
    <property type="entry name" value="Ubiquitin Conjugating Enzyme"/>
    <property type="match status" value="1"/>
</dbReference>
<sequence>MDPGFAPPTATSQAGARNNELGLGDACCLKSDPSRLGYVLRTPYDVDDHGPLADITIIPWPKLPETDLMRFMATGVPPKGYVFVGFCESPLGCSLIHVDDLELIDRPLVLGMTVKRQADDTMVGMTISATTEYTLEPIAFQPVDPITGDCLPIRFTERPFGNVDGPPTTEDPEVDPRLIYGVRQSDIIGIEEFSEDDYIVYRQKLGKIVEVERDAVLLLPDSGVISPLDPSALELPLRADPQLSPTLPGATSHNLGNGKHMLTLASHIDDISPGQFILTETSNISRKHLPPGHQGPVVQAYVLATPIEDIHIDWLCPNVFSTRAHERSPDREVLRLSALQGKAVKCNFGQPPTQGSPESSFGSVLDIGERVRFRDPINAAINYPGYCHIPVDQSFGYDLNIYRIVSSKTEVVVRWQDGSCSTEAAVSLRTCGTFEDHLWPGKFTALKDSIKAVDEAFHTDRSSLPYSSRDRMEGTLHVPKVGVIQAVDSRDQIASVRWFQNSNVELIKGGNALSPRSSLGQLSDTVTKVSAYELATLSALNKALDNLVILVPTSVDRSAISPSSMEEANPAASSRRKDLLAPDIFSSFSNYLQSMKSEIVASEWFKETTTIRAPPLRRRYSIQSDESMAPVDFFGAIVAMDTSGIITVRLPGAPACRDIQVPLERILAVIDWCDPAPPIFLSPPETPTVESAGPSSSRDYSLASQAYESRENDYPDGNIIDLDPNTKVTSHGITDLDDPVRASYTIVGIGKLGESGVSEIRLDSPETPCREAPLVDDTAPPVSPQPRTLPILRFAEPISCPPSFAILEDSPPSDHHFIASSNSGALGARLKRIQKEFEILKTSLPLGIFVRTWESRMDLLRIMFIGPQGTPYEYAPFVIDMSFNPDFPSHPPSAFFHAWSAGQGSPINPNLYNDGRICLSLLGTWQAQNTHEAWSSEKSTVLQILVSILGLVLVKAPFYNEAGYETLAAEGSGSVESSQYTEKAFLMSRKYILHALVRPVRGLEDVLIWNYLPSPSSTRPQLLRKAIEEALKLIEHHNRTTSQENSQELRASEFLSRLSVGAAITLQKHVESLQKLKSDIDSSRCLLGTT</sequence>
<gene>
    <name evidence="4" type="ORF">BJX67DRAFT_241057</name>
</gene>
<dbReference type="SUPFAM" id="SSF54495">
    <property type="entry name" value="UBC-like"/>
    <property type="match status" value="1"/>
</dbReference>
<feature type="domain" description="UBC core" evidence="3">
    <location>
        <begin position="828"/>
        <end position="993"/>
    </location>
</feature>
<keyword evidence="5" id="KW-1185">Reference proteome</keyword>
<evidence type="ECO:0000313" key="5">
    <source>
        <dbReference type="Proteomes" id="UP001610432"/>
    </source>
</evidence>
<dbReference type="Proteomes" id="UP001610432">
    <property type="component" value="Unassembled WGS sequence"/>
</dbReference>
<dbReference type="RefSeq" id="XP_070882657.1">
    <property type="nucleotide sequence ID" value="XM_071026094.1"/>
</dbReference>
<evidence type="ECO:0000259" key="3">
    <source>
        <dbReference type="PROSITE" id="PS50127"/>
    </source>
</evidence>
<dbReference type="GeneID" id="98141166"/>
<dbReference type="InterPro" id="IPR016135">
    <property type="entry name" value="UBQ-conjugating_enzyme/RWD"/>
</dbReference>
<comment type="caution">
    <text evidence="4">The sequence shown here is derived from an EMBL/GenBank/DDBJ whole genome shotgun (WGS) entry which is preliminary data.</text>
</comment>
<dbReference type="EMBL" id="JBFXLQ010000049">
    <property type="protein sequence ID" value="KAL2863678.1"/>
    <property type="molecule type" value="Genomic_DNA"/>
</dbReference>
<proteinExistence type="predicted"/>
<accession>A0ABR4LGJ1</accession>
<dbReference type="PANTHER" id="PTHR46116:SF15">
    <property type="entry name" value="(E3-INDEPENDENT) E2 UBIQUITIN-CONJUGATING ENZYME"/>
    <property type="match status" value="1"/>
</dbReference>
<dbReference type="PANTHER" id="PTHR46116">
    <property type="entry name" value="(E3-INDEPENDENT) E2 UBIQUITIN-CONJUGATING ENZYME"/>
    <property type="match status" value="1"/>
</dbReference>
<evidence type="ECO:0000313" key="4">
    <source>
        <dbReference type="EMBL" id="KAL2863678.1"/>
    </source>
</evidence>
<keyword evidence="1" id="KW-0808">Transferase</keyword>
<keyword evidence="2" id="KW-0833">Ubl conjugation pathway</keyword>
<protein>
    <recommendedName>
        <fullName evidence="3">UBC core domain-containing protein</fullName>
    </recommendedName>
</protein>
<dbReference type="PROSITE" id="PS50127">
    <property type="entry name" value="UBC_2"/>
    <property type="match status" value="1"/>
</dbReference>
<reference evidence="4 5" key="1">
    <citation type="submission" date="2024-07" db="EMBL/GenBank/DDBJ databases">
        <title>Section-level genome sequencing and comparative genomics of Aspergillus sections Usti and Cavernicolus.</title>
        <authorList>
            <consortium name="Lawrence Berkeley National Laboratory"/>
            <person name="Nybo J.L."/>
            <person name="Vesth T.C."/>
            <person name="Theobald S."/>
            <person name="Frisvad J.C."/>
            <person name="Larsen T.O."/>
            <person name="Kjaerboelling I."/>
            <person name="Rothschild-Mancinelli K."/>
            <person name="Lyhne E.K."/>
            <person name="Kogle M.E."/>
            <person name="Barry K."/>
            <person name="Clum A."/>
            <person name="Na H."/>
            <person name="Ledsgaard L."/>
            <person name="Lin J."/>
            <person name="Lipzen A."/>
            <person name="Kuo A."/>
            <person name="Riley R."/>
            <person name="Mondo S."/>
            <person name="Labutti K."/>
            <person name="Haridas S."/>
            <person name="Pangalinan J."/>
            <person name="Salamov A.A."/>
            <person name="Simmons B.A."/>
            <person name="Magnuson J.K."/>
            <person name="Chen J."/>
            <person name="Drula E."/>
            <person name="Henrissat B."/>
            <person name="Wiebenga A."/>
            <person name="Lubbers R.J."/>
            <person name="Gomes A.C."/>
            <person name="Macurrencykelacurrency M.R."/>
            <person name="Stajich J."/>
            <person name="Grigoriev I.V."/>
            <person name="Mortensen U.H."/>
            <person name="De Vries R.P."/>
            <person name="Baker S.E."/>
            <person name="Andersen M.R."/>
        </authorList>
    </citation>
    <scope>NUCLEOTIDE SEQUENCE [LARGE SCALE GENOMIC DNA]</scope>
    <source>
        <strain evidence="4 5">CBS 449.75</strain>
    </source>
</reference>
<organism evidence="4 5">
    <name type="scientific">Aspergillus lucknowensis</name>
    <dbReference type="NCBI Taxonomy" id="176173"/>
    <lineage>
        <taxon>Eukaryota</taxon>
        <taxon>Fungi</taxon>
        <taxon>Dikarya</taxon>
        <taxon>Ascomycota</taxon>
        <taxon>Pezizomycotina</taxon>
        <taxon>Eurotiomycetes</taxon>
        <taxon>Eurotiomycetidae</taxon>
        <taxon>Eurotiales</taxon>
        <taxon>Aspergillaceae</taxon>
        <taxon>Aspergillus</taxon>
        <taxon>Aspergillus subgen. Nidulantes</taxon>
    </lineage>
</organism>
<evidence type="ECO:0000256" key="2">
    <source>
        <dbReference type="ARBA" id="ARBA00022786"/>
    </source>
</evidence>
<dbReference type="Pfam" id="PF00179">
    <property type="entry name" value="UQ_con"/>
    <property type="match status" value="1"/>
</dbReference>
<dbReference type="SMART" id="SM00212">
    <property type="entry name" value="UBCc"/>
    <property type="match status" value="1"/>
</dbReference>